<dbReference type="AlphaFoldDB" id="A0A0C3IF07"/>
<reference evidence="2 3" key="1">
    <citation type="submission" date="2014-04" db="EMBL/GenBank/DDBJ databases">
        <authorList>
            <consortium name="DOE Joint Genome Institute"/>
            <person name="Kuo A."/>
            <person name="Kohler A."/>
            <person name="Costa M.D."/>
            <person name="Nagy L.G."/>
            <person name="Floudas D."/>
            <person name="Copeland A."/>
            <person name="Barry K.W."/>
            <person name="Cichocki N."/>
            <person name="Veneault-Fourrey C."/>
            <person name="LaButti K."/>
            <person name="Lindquist E.A."/>
            <person name="Lipzen A."/>
            <person name="Lundell T."/>
            <person name="Morin E."/>
            <person name="Murat C."/>
            <person name="Sun H."/>
            <person name="Tunlid A."/>
            <person name="Henrissat B."/>
            <person name="Grigoriev I.V."/>
            <person name="Hibbett D.S."/>
            <person name="Martin F."/>
            <person name="Nordberg H.P."/>
            <person name="Cantor M.N."/>
            <person name="Hua S.X."/>
        </authorList>
    </citation>
    <scope>NUCLEOTIDE SEQUENCE [LARGE SCALE GENOMIC DNA]</scope>
    <source>
        <strain evidence="2 3">Marx 270</strain>
    </source>
</reference>
<name>A0A0C3IF07_PISTI</name>
<reference evidence="3" key="2">
    <citation type="submission" date="2015-01" db="EMBL/GenBank/DDBJ databases">
        <title>Evolutionary Origins and Diversification of the Mycorrhizal Mutualists.</title>
        <authorList>
            <consortium name="DOE Joint Genome Institute"/>
            <consortium name="Mycorrhizal Genomics Consortium"/>
            <person name="Kohler A."/>
            <person name="Kuo A."/>
            <person name="Nagy L.G."/>
            <person name="Floudas D."/>
            <person name="Copeland A."/>
            <person name="Barry K.W."/>
            <person name="Cichocki N."/>
            <person name="Veneault-Fourrey C."/>
            <person name="LaButti K."/>
            <person name="Lindquist E.A."/>
            <person name="Lipzen A."/>
            <person name="Lundell T."/>
            <person name="Morin E."/>
            <person name="Murat C."/>
            <person name="Riley R."/>
            <person name="Ohm R."/>
            <person name="Sun H."/>
            <person name="Tunlid A."/>
            <person name="Henrissat B."/>
            <person name="Grigoriev I.V."/>
            <person name="Hibbett D.S."/>
            <person name="Martin F."/>
        </authorList>
    </citation>
    <scope>NUCLEOTIDE SEQUENCE [LARGE SCALE GENOMIC DNA]</scope>
    <source>
        <strain evidence="3">Marx 270</strain>
    </source>
</reference>
<evidence type="ECO:0000313" key="2">
    <source>
        <dbReference type="EMBL" id="KIN95632.1"/>
    </source>
</evidence>
<proteinExistence type="predicted"/>
<organism evidence="2 3">
    <name type="scientific">Pisolithus tinctorius Marx 270</name>
    <dbReference type="NCBI Taxonomy" id="870435"/>
    <lineage>
        <taxon>Eukaryota</taxon>
        <taxon>Fungi</taxon>
        <taxon>Dikarya</taxon>
        <taxon>Basidiomycota</taxon>
        <taxon>Agaricomycotina</taxon>
        <taxon>Agaricomycetes</taxon>
        <taxon>Agaricomycetidae</taxon>
        <taxon>Boletales</taxon>
        <taxon>Sclerodermatineae</taxon>
        <taxon>Pisolithaceae</taxon>
        <taxon>Pisolithus</taxon>
    </lineage>
</organism>
<dbReference type="EMBL" id="KN832063">
    <property type="protein sequence ID" value="KIN95632.1"/>
    <property type="molecule type" value="Genomic_DNA"/>
</dbReference>
<sequence>MVDHPTLQKHVHLVEYLGMQGVSSDESEDEHTRSINHPCVYPQWRSLSLAMIMWQADEVIEENAKIPIDKWKKSGNQLCNCPHSNKFNNNATAPPGLPHNYYDVKWLASLPSLTLKCLRIQESTYAFHSGPTSASDPGAHPQSASTTMPAPTPGM</sequence>
<evidence type="ECO:0000313" key="3">
    <source>
        <dbReference type="Proteomes" id="UP000054217"/>
    </source>
</evidence>
<feature type="region of interest" description="Disordered" evidence="1">
    <location>
        <begin position="129"/>
        <end position="155"/>
    </location>
</feature>
<dbReference type="OrthoDB" id="3257007at2759"/>
<evidence type="ECO:0000256" key="1">
    <source>
        <dbReference type="SAM" id="MobiDB-lite"/>
    </source>
</evidence>
<protein>
    <submittedName>
        <fullName evidence="2">Uncharacterized protein</fullName>
    </submittedName>
</protein>
<dbReference type="HOGENOM" id="CLU_143001_0_0_1"/>
<keyword evidence="3" id="KW-1185">Reference proteome</keyword>
<accession>A0A0C3IF07</accession>
<gene>
    <name evidence="2" type="ORF">M404DRAFT_165400</name>
</gene>
<dbReference type="InParanoid" id="A0A0C3IF07"/>
<dbReference type="Proteomes" id="UP000054217">
    <property type="component" value="Unassembled WGS sequence"/>
</dbReference>